<keyword evidence="2" id="KW-1185">Reference proteome</keyword>
<evidence type="ECO:0000313" key="1">
    <source>
        <dbReference type="EMBL" id="KHG19172.1"/>
    </source>
</evidence>
<dbReference type="Proteomes" id="UP000032142">
    <property type="component" value="Unassembled WGS sequence"/>
</dbReference>
<accession>A0A0B0P2P4</accession>
<dbReference type="AlphaFoldDB" id="A0A0B0P2P4"/>
<sequence>MVWSCEGLRDGHTTIFVSFNCNK</sequence>
<evidence type="ECO:0000313" key="2">
    <source>
        <dbReference type="Proteomes" id="UP000032142"/>
    </source>
</evidence>
<proteinExistence type="predicted"/>
<gene>
    <name evidence="1" type="ORF">F383_25653</name>
</gene>
<reference evidence="2" key="1">
    <citation type="submission" date="2014-09" db="EMBL/GenBank/DDBJ databases">
        <authorList>
            <person name="Mudge J."/>
            <person name="Ramaraj T."/>
            <person name="Lindquist I.E."/>
            <person name="Bharti A.K."/>
            <person name="Sundararajan A."/>
            <person name="Cameron C.T."/>
            <person name="Woodward J.E."/>
            <person name="May G.D."/>
            <person name="Brubaker C."/>
            <person name="Broadhvest J."/>
            <person name="Wilkins T.A."/>
        </authorList>
    </citation>
    <scope>NUCLEOTIDE SEQUENCE</scope>
    <source>
        <strain evidence="2">cv. AKA8401</strain>
    </source>
</reference>
<organism evidence="1 2">
    <name type="scientific">Gossypium arboreum</name>
    <name type="common">Tree cotton</name>
    <name type="synonym">Gossypium nanking</name>
    <dbReference type="NCBI Taxonomy" id="29729"/>
    <lineage>
        <taxon>Eukaryota</taxon>
        <taxon>Viridiplantae</taxon>
        <taxon>Streptophyta</taxon>
        <taxon>Embryophyta</taxon>
        <taxon>Tracheophyta</taxon>
        <taxon>Spermatophyta</taxon>
        <taxon>Magnoliopsida</taxon>
        <taxon>eudicotyledons</taxon>
        <taxon>Gunneridae</taxon>
        <taxon>Pentapetalae</taxon>
        <taxon>rosids</taxon>
        <taxon>malvids</taxon>
        <taxon>Malvales</taxon>
        <taxon>Malvaceae</taxon>
        <taxon>Malvoideae</taxon>
        <taxon>Gossypium</taxon>
    </lineage>
</organism>
<dbReference type="EMBL" id="KN412322">
    <property type="protein sequence ID" value="KHG19172.1"/>
    <property type="molecule type" value="Genomic_DNA"/>
</dbReference>
<protein>
    <submittedName>
        <fullName evidence="1">Uncharacterized protein</fullName>
    </submittedName>
</protein>
<name>A0A0B0P2P4_GOSAR</name>